<keyword evidence="2" id="KW-1185">Reference proteome</keyword>
<name>A0A1H9RPT9_FLAFI</name>
<evidence type="ECO:0000313" key="1">
    <source>
        <dbReference type="EMBL" id="SER74706.1"/>
    </source>
</evidence>
<accession>A0A1H9RPT9</accession>
<gene>
    <name evidence="1" type="ORF">SAMN05444355_1239</name>
</gene>
<reference evidence="2" key="1">
    <citation type="submission" date="2016-10" db="EMBL/GenBank/DDBJ databases">
        <authorList>
            <person name="Varghese N."/>
            <person name="Submissions S."/>
        </authorList>
    </citation>
    <scope>NUCLEOTIDE SEQUENCE [LARGE SCALE GENOMIC DNA]</scope>
    <source>
        <strain evidence="2">DSM 15719</strain>
    </source>
</reference>
<dbReference type="AlphaFoldDB" id="A0A1H9RPT9"/>
<dbReference type="RefSeq" id="WP_074724693.1">
    <property type="nucleotide sequence ID" value="NZ_CBCRVS010000026.1"/>
</dbReference>
<evidence type="ECO:0000313" key="2">
    <source>
        <dbReference type="Proteomes" id="UP000183658"/>
    </source>
</evidence>
<protein>
    <submittedName>
        <fullName evidence="1">Uncharacterized protein</fullName>
    </submittedName>
</protein>
<dbReference type="EMBL" id="FOFZ01000023">
    <property type="protein sequence ID" value="SER74706.1"/>
    <property type="molecule type" value="Genomic_DNA"/>
</dbReference>
<organism evidence="1 2">
    <name type="scientific">Flavobacterium frigoris</name>
    <dbReference type="NCBI Taxonomy" id="229204"/>
    <lineage>
        <taxon>Bacteria</taxon>
        <taxon>Pseudomonadati</taxon>
        <taxon>Bacteroidota</taxon>
        <taxon>Flavobacteriia</taxon>
        <taxon>Flavobacteriales</taxon>
        <taxon>Flavobacteriaceae</taxon>
        <taxon>Flavobacterium</taxon>
    </lineage>
</organism>
<proteinExistence type="predicted"/>
<dbReference type="OrthoDB" id="86940at2"/>
<sequence>MKNLFVLIAVFTIFTIGHSQSKSTSSRFSKFISQINGDLNKDNIKDVVKVYKDPRKGDFKTSVFFGTPDGNYKLIIENSTLLSNSEGRMEVENFPSIEIKKGILDLTYELMRGQHNYKFRYQNGNFEMIGFKRSSSDGHAYFETEEANLSTRTKITTVERYDVENEKPEITKEKMAIAKLPIFQTFNPETSKY</sequence>
<dbReference type="Proteomes" id="UP000183658">
    <property type="component" value="Unassembled WGS sequence"/>
</dbReference>